<comment type="subcellular location">
    <subcellularLocation>
        <location evidence="1">Nucleus</location>
    </subcellularLocation>
</comment>
<dbReference type="GO" id="GO:0005634">
    <property type="term" value="C:nucleus"/>
    <property type="evidence" value="ECO:0007669"/>
    <property type="project" value="UniProtKB-SubCell"/>
</dbReference>
<keyword evidence="3" id="KW-0227">DNA damage</keyword>
<feature type="region of interest" description="Disordered" evidence="7">
    <location>
        <begin position="1"/>
        <end position="112"/>
    </location>
</feature>
<feature type="domain" description="Chromatin assembly factor 1 p150 subunit acidic region" evidence="8">
    <location>
        <begin position="363"/>
        <end position="444"/>
    </location>
</feature>
<dbReference type="GO" id="GO:0006334">
    <property type="term" value="P:nucleosome assembly"/>
    <property type="evidence" value="ECO:0007669"/>
    <property type="project" value="TreeGrafter"/>
</dbReference>
<evidence type="ECO:0000256" key="3">
    <source>
        <dbReference type="ARBA" id="ARBA00022763"/>
    </source>
</evidence>
<dbReference type="PANTHER" id="PTHR15272">
    <property type="entry name" value="CHROMATIN ASSEMBLY FACTOR 1 SUBUNIT A CAF-1 SUBUNIT A"/>
    <property type="match status" value="1"/>
</dbReference>
<gene>
    <name evidence="10" type="ORF">DSTB1V02_LOCUS8223</name>
</gene>
<reference evidence="10" key="1">
    <citation type="submission" date="2020-11" db="EMBL/GenBank/DDBJ databases">
        <authorList>
            <person name="Tran Van P."/>
        </authorList>
    </citation>
    <scope>NUCLEOTIDE SEQUENCE</scope>
</reference>
<proteinExistence type="predicted"/>
<dbReference type="GO" id="GO:0006260">
    <property type="term" value="P:DNA replication"/>
    <property type="evidence" value="ECO:0007669"/>
    <property type="project" value="UniProtKB-KW"/>
</dbReference>
<feature type="region of interest" description="Disordered" evidence="7">
    <location>
        <begin position="828"/>
        <end position="849"/>
    </location>
</feature>
<evidence type="ECO:0008006" key="12">
    <source>
        <dbReference type="Google" id="ProtNLM"/>
    </source>
</evidence>
<sequence length="904" mass="103243">MEEVEDVPVIDLDQEDSSSGDAKRHSIGKNHKQACFPLKMVNGKATKAQGSASKRKILENEREKSANDKPKKRLKLKIEASLKRFAHTDENQVSTDSKPASSVNGAKATSSKSFMESFLKHVNEKEVLPSEVMVVDNEDNKNEREKKISSEKEAIVDESSPVQCTPDLKSELSPSNDLESPSSRVHEGDDRLSSPDSSSYDCSDSLNDSVVSAPPDTPSEKEVHGTPSARSRSESLKSSTRKAKGSLEETPKSVAKDSVTPQDCSEGKNTPQGSSRKKLTPKQLSKKIESEKKRKEKLRAKQEMEEKKAEEKAEKERLRKEKLEQKEFQRREKEREKEEKKLQREAEIRKKEEEKKQKEEERRQKEEERRQKEEEKRMKEEEKKKQDEEKKKMEEEKKNKIKKAQAAFASFFVKRGPSETVMEVSDSDNVEGNFRGFQVKEDMRLAPVHRNELSQRQKSSLDAQMTQQSGKDLYLKQLKSGHVTPGTSGPTWLLDPDEDVVILEEDKENFIITHRSDGKRLKAKLFQFEENNRPPYWGTWQKTSTAITGRRPFYQDKAFLDYEVDSDDEWEEGVEAGESLSGSDDEESEDDYEIDNDFFVPHGYLSDEEGEKDEDDKPVDPELQKAKLKLKAAEFEAKIKQKTEKLHPRLIGCCFDHQTNSVHEHMREILSAFKAVFLSERPISVAAPPKPLTPDVSITPDKGKRKALSSVEKNFPEAAVSLLIKLVHENPRKGSALIREFQQYWVERGRSEIQEHLSTLPQEEQYRLPNRLSKRKIYQKFKECAMRCRPKESGPFAWHVPKAIREKYGLGDAAQEWDYVTDAAHAFPSSNNQTNRTQSSSKPSTPSIKKFTCPVEANPAMPPASTEKKQKMGIKKFLTGKKPQKSLDFKESNSAMEVECIMLD</sequence>
<dbReference type="Proteomes" id="UP000677054">
    <property type="component" value="Unassembled WGS sequence"/>
</dbReference>
<feature type="region of interest" description="Disordered" evidence="7">
    <location>
        <begin position="125"/>
        <end position="402"/>
    </location>
</feature>
<keyword evidence="5" id="KW-0234">DNA repair</keyword>
<dbReference type="InterPro" id="IPR021644">
    <property type="entry name" value="CAF-1_p150_acidic"/>
</dbReference>
<keyword evidence="11" id="KW-1185">Reference proteome</keyword>
<evidence type="ECO:0000259" key="8">
    <source>
        <dbReference type="Pfam" id="PF11600"/>
    </source>
</evidence>
<keyword evidence="4" id="KW-0143">Chaperone</keyword>
<dbReference type="InterPro" id="IPR022043">
    <property type="entry name" value="CAF1A_DD"/>
</dbReference>
<organism evidence="10">
    <name type="scientific">Darwinula stevensoni</name>
    <dbReference type="NCBI Taxonomy" id="69355"/>
    <lineage>
        <taxon>Eukaryota</taxon>
        <taxon>Metazoa</taxon>
        <taxon>Ecdysozoa</taxon>
        <taxon>Arthropoda</taxon>
        <taxon>Crustacea</taxon>
        <taxon>Oligostraca</taxon>
        <taxon>Ostracoda</taxon>
        <taxon>Podocopa</taxon>
        <taxon>Podocopida</taxon>
        <taxon>Darwinulocopina</taxon>
        <taxon>Darwinuloidea</taxon>
        <taxon>Darwinulidae</taxon>
        <taxon>Darwinula</taxon>
    </lineage>
</organism>
<feature type="compositionally biased region" description="Basic and acidic residues" evidence="7">
    <location>
        <begin position="138"/>
        <end position="155"/>
    </location>
</feature>
<evidence type="ECO:0000256" key="4">
    <source>
        <dbReference type="ARBA" id="ARBA00023186"/>
    </source>
</evidence>
<feature type="compositionally biased region" description="Low complexity" evidence="7">
    <location>
        <begin position="194"/>
        <end position="209"/>
    </location>
</feature>
<dbReference type="GO" id="GO:0033186">
    <property type="term" value="C:CAF-1 complex"/>
    <property type="evidence" value="ECO:0007669"/>
    <property type="project" value="TreeGrafter"/>
</dbReference>
<evidence type="ECO:0000313" key="11">
    <source>
        <dbReference type="Proteomes" id="UP000677054"/>
    </source>
</evidence>
<feature type="compositionally biased region" description="Low complexity" evidence="7">
    <location>
        <begin position="829"/>
        <end position="849"/>
    </location>
</feature>
<evidence type="ECO:0000256" key="6">
    <source>
        <dbReference type="ARBA" id="ARBA00023242"/>
    </source>
</evidence>
<feature type="compositionally biased region" description="Basic and acidic residues" evidence="7">
    <location>
        <begin position="286"/>
        <end position="398"/>
    </location>
</feature>
<feature type="compositionally biased region" description="Polar residues" evidence="7">
    <location>
        <begin position="172"/>
        <end position="183"/>
    </location>
</feature>
<feature type="region of interest" description="Disordered" evidence="7">
    <location>
        <begin position="570"/>
        <end position="590"/>
    </location>
</feature>
<dbReference type="Pfam" id="PF12253">
    <property type="entry name" value="CAF1A_dimeriz"/>
    <property type="match status" value="1"/>
</dbReference>
<keyword evidence="6" id="KW-0539">Nucleus</keyword>
<dbReference type="OrthoDB" id="79480at2759"/>
<feature type="domain" description="Chromatin assembly factor 1 subunit A dimerization" evidence="9">
    <location>
        <begin position="524"/>
        <end position="593"/>
    </location>
</feature>
<feature type="compositionally biased region" description="Basic and acidic residues" evidence="7">
    <location>
        <begin position="76"/>
        <end position="90"/>
    </location>
</feature>
<dbReference type="PANTHER" id="PTHR15272:SF0">
    <property type="entry name" value="CHROMATIN ASSEMBLY FACTOR 1 SUBUNIT A"/>
    <property type="match status" value="1"/>
</dbReference>
<evidence type="ECO:0000256" key="2">
    <source>
        <dbReference type="ARBA" id="ARBA00022705"/>
    </source>
</evidence>
<dbReference type="Pfam" id="PF11600">
    <property type="entry name" value="CAF1A_acidic"/>
    <property type="match status" value="1"/>
</dbReference>
<feature type="compositionally biased region" description="Polar residues" evidence="7">
    <location>
        <begin position="91"/>
        <end position="112"/>
    </location>
</feature>
<protein>
    <recommendedName>
        <fullName evidence="12">Chromatin assembly factor 1 subunit A</fullName>
    </recommendedName>
</protein>
<evidence type="ECO:0000313" key="10">
    <source>
        <dbReference type="EMBL" id="CAD7248410.1"/>
    </source>
</evidence>
<evidence type="ECO:0000259" key="9">
    <source>
        <dbReference type="Pfam" id="PF12253"/>
    </source>
</evidence>
<feature type="compositionally biased region" description="Polar residues" evidence="7">
    <location>
        <begin position="259"/>
        <end position="274"/>
    </location>
</feature>
<accession>A0A7R8XES9</accession>
<name>A0A7R8XES9_9CRUS</name>
<feature type="compositionally biased region" description="Basic and acidic residues" evidence="7">
    <location>
        <begin position="56"/>
        <end position="69"/>
    </location>
</feature>
<keyword evidence="2" id="KW-0235">DNA replication</keyword>
<evidence type="ECO:0000256" key="7">
    <source>
        <dbReference type="SAM" id="MobiDB-lite"/>
    </source>
</evidence>
<dbReference type="GO" id="GO:0006281">
    <property type="term" value="P:DNA repair"/>
    <property type="evidence" value="ECO:0007669"/>
    <property type="project" value="UniProtKB-KW"/>
</dbReference>
<feature type="compositionally biased region" description="Basic and acidic residues" evidence="7">
    <location>
        <begin position="245"/>
        <end position="255"/>
    </location>
</feature>
<evidence type="ECO:0000256" key="1">
    <source>
        <dbReference type="ARBA" id="ARBA00004123"/>
    </source>
</evidence>
<dbReference type="EMBL" id="CAJPEV010001831">
    <property type="protein sequence ID" value="CAG0894525.1"/>
    <property type="molecule type" value="Genomic_DNA"/>
</dbReference>
<feature type="compositionally biased region" description="Basic and acidic residues" evidence="7">
    <location>
        <begin position="184"/>
        <end position="193"/>
    </location>
</feature>
<evidence type="ECO:0000256" key="5">
    <source>
        <dbReference type="ARBA" id="ARBA00023204"/>
    </source>
</evidence>
<dbReference type="AlphaFoldDB" id="A0A7R8XES9"/>
<feature type="compositionally biased region" description="Acidic residues" evidence="7">
    <location>
        <begin position="1"/>
        <end position="18"/>
    </location>
</feature>
<dbReference type="EMBL" id="LR901348">
    <property type="protein sequence ID" value="CAD7248410.1"/>
    <property type="molecule type" value="Genomic_DNA"/>
</dbReference>